<dbReference type="EC" id="6.1.1.22" evidence="2"/>
<keyword evidence="4" id="KW-0547">Nucleotide-binding</keyword>
<dbReference type="Gene3D" id="2.40.50.140">
    <property type="entry name" value="Nucleic acid-binding proteins"/>
    <property type="match status" value="1"/>
</dbReference>
<evidence type="ECO:0000256" key="3">
    <source>
        <dbReference type="ARBA" id="ARBA00022598"/>
    </source>
</evidence>
<feature type="domain" description="Aminoacyl-transfer RNA synthetases class-II family profile" evidence="8">
    <location>
        <begin position="131"/>
        <end position="477"/>
    </location>
</feature>
<sequence>MNCALAKGACNFVGKAAPLRFCIRNLSVRARRSVQQILTDATPAAGSEDARITSEGWIKAIRKTKKTTFFHLEDGSSIQGLQVVVADDNLRNLPLTFGSAVSVTGNLVASPAARQSVELVAESIKIVQENDHLAYPFKIKETHQPEVYREHLHLRPRAERFASMMRMRSAATMAIHEFFQEKGFVLVHTPILTGNDCEGGGEAFHVQSEKGDGKKKTEEFFGRPTVLTVSGQLHLEAAACALKRVYNVNPAFRAERQLSRRHLSEFWMVEAEVAFIDELDHLLQLMESLLKDITRNVLKKAPADFAFHMANVAEENHETKIVNMLENEFRRVTYGDALQILNQHRERFHNPPKDGDNLHRDHELFLVEHFGNLPLFITHFPVTCKPFYARIDDANPFHTLSADLIVPAVGELFGGSLREHRYDVIASKCGSGTEFEALKWYADLRRFGGPPCGGFGMGFERYLQYLLGISSIKDAIPFPRWLGHCDM</sequence>
<proteinExistence type="inferred from homology"/>
<dbReference type="GO" id="GO:0003676">
    <property type="term" value="F:nucleic acid binding"/>
    <property type="evidence" value="ECO:0007669"/>
    <property type="project" value="InterPro"/>
</dbReference>
<keyword evidence="6" id="KW-0648">Protein biosynthesis</keyword>
<evidence type="ECO:0000313" key="10">
    <source>
        <dbReference type="Proteomes" id="UP000192578"/>
    </source>
</evidence>
<dbReference type="GO" id="GO:0004816">
    <property type="term" value="F:asparagine-tRNA ligase activity"/>
    <property type="evidence" value="ECO:0007669"/>
    <property type="project" value="UniProtKB-EC"/>
</dbReference>
<keyword evidence="10" id="KW-1185">Reference proteome</keyword>
<dbReference type="InterPro" id="IPR006195">
    <property type="entry name" value="aa-tRNA-synth_II"/>
</dbReference>
<dbReference type="Proteomes" id="UP000192578">
    <property type="component" value="Unassembled WGS sequence"/>
</dbReference>
<dbReference type="GO" id="GO:0006421">
    <property type="term" value="P:asparaginyl-tRNA aminoacylation"/>
    <property type="evidence" value="ECO:0007669"/>
    <property type="project" value="InterPro"/>
</dbReference>
<evidence type="ECO:0000313" key="9">
    <source>
        <dbReference type="EMBL" id="OWA52663.1"/>
    </source>
</evidence>
<dbReference type="InterPro" id="IPR004364">
    <property type="entry name" value="Aa-tRNA-synt_II"/>
</dbReference>
<evidence type="ECO:0000256" key="7">
    <source>
        <dbReference type="ARBA" id="ARBA00023146"/>
    </source>
</evidence>
<dbReference type="SUPFAM" id="SSF50249">
    <property type="entry name" value="Nucleic acid-binding proteins"/>
    <property type="match status" value="1"/>
</dbReference>
<keyword evidence="3 9" id="KW-0436">Ligase</keyword>
<dbReference type="InterPro" id="IPR004365">
    <property type="entry name" value="NA-bd_OB_tRNA"/>
</dbReference>
<dbReference type="GO" id="GO:0005739">
    <property type="term" value="C:mitochondrion"/>
    <property type="evidence" value="ECO:0007669"/>
    <property type="project" value="TreeGrafter"/>
</dbReference>
<dbReference type="InterPro" id="IPR045864">
    <property type="entry name" value="aa-tRNA-synth_II/BPL/LPL"/>
</dbReference>
<dbReference type="InterPro" id="IPR012340">
    <property type="entry name" value="NA-bd_OB-fold"/>
</dbReference>
<evidence type="ECO:0000259" key="8">
    <source>
        <dbReference type="PROSITE" id="PS50862"/>
    </source>
</evidence>
<accession>A0A9X6NGM1</accession>
<evidence type="ECO:0000256" key="1">
    <source>
        <dbReference type="ARBA" id="ARBA00008226"/>
    </source>
</evidence>
<dbReference type="InterPro" id="IPR002312">
    <property type="entry name" value="Asp/Asn-tRNA-synth_IIb"/>
</dbReference>
<dbReference type="EMBL" id="MTYJ01000279">
    <property type="protein sequence ID" value="OWA52663.1"/>
    <property type="molecule type" value="Genomic_DNA"/>
</dbReference>
<evidence type="ECO:0000256" key="5">
    <source>
        <dbReference type="ARBA" id="ARBA00022840"/>
    </source>
</evidence>
<dbReference type="OrthoDB" id="1931232at2759"/>
<name>A0A9X6NGM1_HYPEX</name>
<gene>
    <name evidence="9" type="ORF">BV898_17110</name>
</gene>
<dbReference type="AlphaFoldDB" id="A0A9X6NGM1"/>
<dbReference type="PANTHER" id="PTHR22594:SF34">
    <property type="entry name" value="ASPARAGINE--TRNA LIGASE, MITOCHONDRIAL-RELATED"/>
    <property type="match status" value="1"/>
</dbReference>
<dbReference type="PROSITE" id="PS50862">
    <property type="entry name" value="AA_TRNA_LIGASE_II"/>
    <property type="match status" value="1"/>
</dbReference>
<reference evidence="10" key="1">
    <citation type="submission" date="2017-01" db="EMBL/GenBank/DDBJ databases">
        <title>Comparative genomics of anhydrobiosis in the tardigrade Hypsibius dujardini.</title>
        <authorList>
            <person name="Yoshida Y."/>
            <person name="Koutsovoulos G."/>
            <person name="Laetsch D."/>
            <person name="Stevens L."/>
            <person name="Kumar S."/>
            <person name="Horikawa D."/>
            <person name="Ishino K."/>
            <person name="Komine S."/>
            <person name="Tomita M."/>
            <person name="Blaxter M."/>
            <person name="Arakawa K."/>
        </authorList>
    </citation>
    <scope>NUCLEOTIDE SEQUENCE [LARGE SCALE GENOMIC DNA]</scope>
    <source>
        <strain evidence="10">Z151</strain>
    </source>
</reference>
<dbReference type="Gene3D" id="3.30.930.10">
    <property type="entry name" value="Bira Bifunctional Protein, Domain 2"/>
    <property type="match status" value="1"/>
</dbReference>
<keyword evidence="7" id="KW-0030">Aminoacyl-tRNA synthetase</keyword>
<dbReference type="PRINTS" id="PR01042">
    <property type="entry name" value="TRNASYNTHASP"/>
</dbReference>
<dbReference type="SUPFAM" id="SSF55681">
    <property type="entry name" value="Class II aaRS and biotin synthetases"/>
    <property type="match status" value="1"/>
</dbReference>
<evidence type="ECO:0000256" key="2">
    <source>
        <dbReference type="ARBA" id="ARBA00012816"/>
    </source>
</evidence>
<dbReference type="NCBIfam" id="TIGR00457">
    <property type="entry name" value="asnS"/>
    <property type="match status" value="1"/>
</dbReference>
<organism evidence="9 10">
    <name type="scientific">Hypsibius exemplaris</name>
    <name type="common">Freshwater tardigrade</name>
    <dbReference type="NCBI Taxonomy" id="2072580"/>
    <lineage>
        <taxon>Eukaryota</taxon>
        <taxon>Metazoa</taxon>
        <taxon>Ecdysozoa</taxon>
        <taxon>Tardigrada</taxon>
        <taxon>Eutardigrada</taxon>
        <taxon>Parachela</taxon>
        <taxon>Hypsibioidea</taxon>
        <taxon>Hypsibiidae</taxon>
        <taxon>Hypsibius</taxon>
    </lineage>
</organism>
<protein>
    <recommendedName>
        <fullName evidence="2">asparagine--tRNA ligase</fullName>
        <ecNumber evidence="2">6.1.1.22</ecNumber>
    </recommendedName>
</protein>
<evidence type="ECO:0000256" key="6">
    <source>
        <dbReference type="ARBA" id="ARBA00022917"/>
    </source>
</evidence>
<dbReference type="PANTHER" id="PTHR22594">
    <property type="entry name" value="ASPARTYL/LYSYL-TRNA SYNTHETASE"/>
    <property type="match status" value="1"/>
</dbReference>
<dbReference type="GO" id="GO:0005524">
    <property type="term" value="F:ATP binding"/>
    <property type="evidence" value="ECO:0007669"/>
    <property type="project" value="UniProtKB-KW"/>
</dbReference>
<comment type="caution">
    <text evidence="9">The sequence shown here is derived from an EMBL/GenBank/DDBJ whole genome shotgun (WGS) entry which is preliminary data.</text>
</comment>
<evidence type="ECO:0000256" key="4">
    <source>
        <dbReference type="ARBA" id="ARBA00022741"/>
    </source>
</evidence>
<dbReference type="Pfam" id="PF00152">
    <property type="entry name" value="tRNA-synt_2"/>
    <property type="match status" value="1"/>
</dbReference>
<dbReference type="NCBIfam" id="NF003037">
    <property type="entry name" value="PRK03932.1"/>
    <property type="match status" value="1"/>
</dbReference>
<dbReference type="Pfam" id="PF01336">
    <property type="entry name" value="tRNA_anti-codon"/>
    <property type="match status" value="1"/>
</dbReference>
<comment type="similarity">
    <text evidence="1">Belongs to the class-II aminoacyl-tRNA synthetase family.</text>
</comment>
<dbReference type="InterPro" id="IPR004522">
    <property type="entry name" value="Asn-tRNA-ligase"/>
</dbReference>
<dbReference type="CDD" id="cd04318">
    <property type="entry name" value="EcAsnRS_like_N"/>
    <property type="match status" value="1"/>
</dbReference>
<keyword evidence="5" id="KW-0067">ATP-binding</keyword>